<dbReference type="AlphaFoldDB" id="A0A2G0E8P3"/>
<gene>
    <name evidence="6" type="ORF">CQR37_11910</name>
</gene>
<evidence type="ECO:0000313" key="6">
    <source>
        <dbReference type="EMBL" id="PHL20822.1"/>
    </source>
</evidence>
<dbReference type="InterPro" id="IPR002711">
    <property type="entry name" value="HNH"/>
</dbReference>
<comment type="similarity">
    <text evidence="3">Belongs to the HNH nuclease family.</text>
</comment>
<dbReference type="Proteomes" id="UP000224303">
    <property type="component" value="Unassembled WGS sequence"/>
</dbReference>
<dbReference type="GO" id="GO:0016787">
    <property type="term" value="F:hydrolase activity"/>
    <property type="evidence" value="ECO:0007669"/>
    <property type="project" value="UniProtKB-KW"/>
</dbReference>
<evidence type="ECO:0000256" key="2">
    <source>
        <dbReference type="ARBA" id="ARBA00022801"/>
    </source>
</evidence>
<evidence type="ECO:0000256" key="1">
    <source>
        <dbReference type="ARBA" id="ARBA00022722"/>
    </source>
</evidence>
<reference evidence="6 7" key="1">
    <citation type="submission" date="2017-10" db="EMBL/GenBank/DDBJ databases">
        <title>Draft genomes of the Enterococcus faecium isolated from human feces before and after Helicobacter pylori eradication therapy.</title>
        <authorList>
            <person name="Prianichniikov N.A."/>
            <person name="Glushchenko O.E."/>
            <person name="Malakhova M.V."/>
        </authorList>
    </citation>
    <scope>NUCLEOTIDE SEQUENCE [LARGE SCALE GENOMIC DNA]</scope>
    <source>
        <strain evidence="6 7">Hp_5-7</strain>
    </source>
</reference>
<protein>
    <recommendedName>
        <fullName evidence="4">Putative HNH nuclease YajD</fullName>
    </recommendedName>
</protein>
<accession>A0A2G0E8P3</accession>
<dbReference type="PANTHER" id="PTHR41286:SF1">
    <property type="entry name" value="HNH NUCLEASE YAJD-RELATED"/>
    <property type="match status" value="1"/>
</dbReference>
<keyword evidence="1" id="KW-0540">Nuclease</keyword>
<evidence type="ECO:0000313" key="7">
    <source>
        <dbReference type="Proteomes" id="UP000224303"/>
    </source>
</evidence>
<keyword evidence="6" id="KW-0255">Endonuclease</keyword>
<organism evidence="6 7">
    <name type="scientific">Enterococcus faecium</name>
    <name type="common">Streptococcus faecium</name>
    <dbReference type="NCBI Taxonomy" id="1352"/>
    <lineage>
        <taxon>Bacteria</taxon>
        <taxon>Bacillati</taxon>
        <taxon>Bacillota</taxon>
        <taxon>Bacilli</taxon>
        <taxon>Lactobacillales</taxon>
        <taxon>Enterococcaceae</taxon>
        <taxon>Enterococcus</taxon>
    </lineage>
</organism>
<dbReference type="GO" id="GO:0004519">
    <property type="term" value="F:endonuclease activity"/>
    <property type="evidence" value="ECO:0007669"/>
    <property type="project" value="UniProtKB-KW"/>
</dbReference>
<keyword evidence="2" id="KW-0378">Hydrolase</keyword>
<dbReference type="PANTHER" id="PTHR41286">
    <property type="entry name" value="HNH NUCLEASE YAJD-RELATED"/>
    <property type="match status" value="1"/>
</dbReference>
<name>A0A2G0E8P3_ENTFC</name>
<evidence type="ECO:0000256" key="4">
    <source>
        <dbReference type="ARBA" id="ARBA00040194"/>
    </source>
</evidence>
<dbReference type="Pfam" id="PF01844">
    <property type="entry name" value="HNH"/>
    <property type="match status" value="1"/>
</dbReference>
<feature type="domain" description="HNH" evidence="5">
    <location>
        <begin position="69"/>
        <end position="117"/>
    </location>
</feature>
<proteinExistence type="inferred from homology"/>
<dbReference type="GO" id="GO:0008270">
    <property type="term" value="F:zinc ion binding"/>
    <property type="evidence" value="ECO:0007669"/>
    <property type="project" value="InterPro"/>
</dbReference>
<dbReference type="GO" id="GO:0005829">
    <property type="term" value="C:cytosol"/>
    <property type="evidence" value="ECO:0007669"/>
    <property type="project" value="TreeGrafter"/>
</dbReference>
<sequence>MPKIKCAVSICREYVELPNRYCEKHKGNADKTYNREVRHNKENMKYARFYASSQWKKLRRSKLADQPLCEECLRNGKITSATIVHHKTEVKEDWDKRLDYYTLESICQSCHNKEHKKAYNLKRL</sequence>
<evidence type="ECO:0000256" key="3">
    <source>
        <dbReference type="ARBA" id="ARBA00038412"/>
    </source>
</evidence>
<evidence type="ECO:0000259" key="5">
    <source>
        <dbReference type="Pfam" id="PF01844"/>
    </source>
</evidence>
<dbReference type="EMBL" id="PCGC01000034">
    <property type="protein sequence ID" value="PHL20822.1"/>
    <property type="molecule type" value="Genomic_DNA"/>
</dbReference>
<comment type="caution">
    <text evidence="6">The sequence shown here is derived from an EMBL/GenBank/DDBJ whole genome shotgun (WGS) entry which is preliminary data.</text>
</comment>
<dbReference type="GO" id="GO:0003676">
    <property type="term" value="F:nucleic acid binding"/>
    <property type="evidence" value="ECO:0007669"/>
    <property type="project" value="InterPro"/>
</dbReference>